<keyword evidence="1 3" id="KW-0378">Hydrolase</keyword>
<dbReference type="GO" id="GO:0016810">
    <property type="term" value="F:hydrolase activity, acting on carbon-nitrogen (but not peptide) bonds"/>
    <property type="evidence" value="ECO:0007669"/>
    <property type="project" value="InterPro"/>
</dbReference>
<evidence type="ECO:0000313" key="3">
    <source>
        <dbReference type="EMBL" id="KAA2239026.1"/>
    </source>
</evidence>
<evidence type="ECO:0000256" key="1">
    <source>
        <dbReference type="ARBA" id="ARBA00022801"/>
    </source>
</evidence>
<dbReference type="Gene3D" id="3.20.20.140">
    <property type="entry name" value="Metal-dependent hydrolases"/>
    <property type="match status" value="2"/>
</dbReference>
<protein>
    <submittedName>
        <fullName evidence="3">Amidohydrolase family protein</fullName>
    </submittedName>
</protein>
<proteinExistence type="predicted"/>
<dbReference type="RefSeq" id="WP_149840205.1">
    <property type="nucleotide sequence ID" value="NZ_VUOC01000004.1"/>
</dbReference>
<dbReference type="InterPro" id="IPR006680">
    <property type="entry name" value="Amidohydro-rel"/>
</dbReference>
<sequence length="389" mass="43761">MILQQLIPADKGRGEPVNVRISSGTISAVSAAPILPGVTGPLRLHFEDALVFPGLINSHDHLDFNLFPQLGSQFYRSYTEWGKHIHTHHKEEIARVLKVPLVLREQWGVLKNLVCGVTTVVNHGAPVTLQERLISINEHYHCLHSIQFEQQWKLKLNNPAKLGRPVVIHVGEGTNEAASQEIDQLTRWNLLGKPLIGVHAVAMSEAQARKFEAIVWCPQSNYFLLDETAPVDQLQKHTRVLFGTDSTLTSHWDIWEHIRTARATGLLADMELYQTLNANPAAIWRTQNDRIQPGYKADLVVSKRKDPESGIASFFANGPEDLLLVVHQGNIRLFDESLLPQLNTMDLAGFSRIHINGARKYVQADVPALIRNIRHYYPEAPFPFTADEP</sequence>
<dbReference type="PANTHER" id="PTHR43794">
    <property type="entry name" value="AMINOHYDROLASE SSNA-RELATED"/>
    <property type="match status" value="1"/>
</dbReference>
<dbReference type="Pfam" id="PF01979">
    <property type="entry name" value="Amidohydro_1"/>
    <property type="match status" value="1"/>
</dbReference>
<reference evidence="3 4" key="2">
    <citation type="submission" date="2019-09" db="EMBL/GenBank/DDBJ databases">
        <authorList>
            <person name="Jin C."/>
        </authorList>
    </citation>
    <scope>NUCLEOTIDE SEQUENCE [LARGE SCALE GENOMIC DNA]</scope>
    <source>
        <strain evidence="3 4">BN140078</strain>
    </source>
</reference>
<dbReference type="Proteomes" id="UP000324611">
    <property type="component" value="Unassembled WGS sequence"/>
</dbReference>
<dbReference type="SUPFAM" id="SSF51338">
    <property type="entry name" value="Composite domain of metallo-dependent hydrolases"/>
    <property type="match status" value="1"/>
</dbReference>
<comment type="caution">
    <text evidence="3">The sequence shown here is derived from an EMBL/GenBank/DDBJ whole genome shotgun (WGS) entry which is preliminary data.</text>
</comment>
<dbReference type="InterPro" id="IPR032466">
    <property type="entry name" value="Metal_Hydrolase"/>
</dbReference>
<feature type="domain" description="Amidohydrolase-related" evidence="2">
    <location>
        <begin position="160"/>
        <end position="319"/>
    </location>
</feature>
<dbReference type="SUPFAM" id="SSF51556">
    <property type="entry name" value="Metallo-dependent hydrolases"/>
    <property type="match status" value="1"/>
</dbReference>
<dbReference type="InterPro" id="IPR050287">
    <property type="entry name" value="MTA/SAH_deaminase"/>
</dbReference>
<dbReference type="AlphaFoldDB" id="A0A5B2VKH4"/>
<reference evidence="3 4" key="1">
    <citation type="submission" date="2019-09" db="EMBL/GenBank/DDBJ databases">
        <title>Chitinophaga ginsengihumi sp. nov., isolated from soil of ginseng rhizosphere.</title>
        <authorList>
            <person name="Lee J."/>
        </authorList>
    </citation>
    <scope>NUCLEOTIDE SEQUENCE [LARGE SCALE GENOMIC DNA]</scope>
    <source>
        <strain evidence="3 4">BN140078</strain>
    </source>
</reference>
<evidence type="ECO:0000313" key="4">
    <source>
        <dbReference type="Proteomes" id="UP000324611"/>
    </source>
</evidence>
<evidence type="ECO:0000259" key="2">
    <source>
        <dbReference type="Pfam" id="PF01979"/>
    </source>
</evidence>
<dbReference type="InterPro" id="IPR011059">
    <property type="entry name" value="Metal-dep_hydrolase_composite"/>
</dbReference>
<keyword evidence="4" id="KW-1185">Reference proteome</keyword>
<organism evidence="3 4">
    <name type="scientific">Chitinophaga agrisoli</name>
    <dbReference type="NCBI Taxonomy" id="2607653"/>
    <lineage>
        <taxon>Bacteria</taxon>
        <taxon>Pseudomonadati</taxon>
        <taxon>Bacteroidota</taxon>
        <taxon>Chitinophagia</taxon>
        <taxon>Chitinophagales</taxon>
        <taxon>Chitinophagaceae</taxon>
        <taxon>Chitinophaga</taxon>
    </lineage>
</organism>
<gene>
    <name evidence="3" type="ORF">F0L74_22705</name>
</gene>
<dbReference type="Gene3D" id="2.30.40.10">
    <property type="entry name" value="Urease, subunit C, domain 1"/>
    <property type="match status" value="1"/>
</dbReference>
<dbReference type="PANTHER" id="PTHR43794:SF11">
    <property type="entry name" value="AMIDOHYDROLASE-RELATED DOMAIN-CONTAINING PROTEIN"/>
    <property type="match status" value="1"/>
</dbReference>
<dbReference type="EMBL" id="VUOC01000004">
    <property type="protein sequence ID" value="KAA2239026.1"/>
    <property type="molecule type" value="Genomic_DNA"/>
</dbReference>
<accession>A0A5B2VKH4</accession>
<name>A0A5B2VKH4_9BACT</name>